<dbReference type="NCBIfam" id="TIGR01549">
    <property type="entry name" value="HAD-SF-IA-v1"/>
    <property type="match status" value="1"/>
</dbReference>
<dbReference type="SUPFAM" id="SSF56784">
    <property type="entry name" value="HAD-like"/>
    <property type="match status" value="1"/>
</dbReference>
<dbReference type="InterPro" id="IPR041492">
    <property type="entry name" value="HAD_2"/>
</dbReference>
<dbReference type="GO" id="GO:0006281">
    <property type="term" value="P:DNA repair"/>
    <property type="evidence" value="ECO:0007669"/>
    <property type="project" value="TreeGrafter"/>
</dbReference>
<dbReference type="InterPro" id="IPR006439">
    <property type="entry name" value="HAD-SF_hydro_IA"/>
</dbReference>
<dbReference type="SFLD" id="SFLDG01129">
    <property type="entry name" value="C1.5:_HAD__Beta-PGM__Phosphata"/>
    <property type="match status" value="1"/>
</dbReference>
<organism evidence="1">
    <name type="scientific">hydrothermal vent metagenome</name>
    <dbReference type="NCBI Taxonomy" id="652676"/>
    <lineage>
        <taxon>unclassified sequences</taxon>
        <taxon>metagenomes</taxon>
        <taxon>ecological metagenomes</taxon>
    </lineage>
</organism>
<protein>
    <submittedName>
        <fullName evidence="1">Similar to phosphoglycolate phosphatase, clustered with ribosomal large subunit pseudouridine synthase C</fullName>
    </submittedName>
</protein>
<accession>A0A3B0SPD9</accession>
<dbReference type="InterPro" id="IPR023198">
    <property type="entry name" value="PGP-like_dom2"/>
</dbReference>
<dbReference type="Gene3D" id="1.10.150.240">
    <property type="entry name" value="Putative phosphatase, domain 2"/>
    <property type="match status" value="1"/>
</dbReference>
<dbReference type="AlphaFoldDB" id="A0A3B0SPD9"/>
<dbReference type="GO" id="GO:0005829">
    <property type="term" value="C:cytosol"/>
    <property type="evidence" value="ECO:0007669"/>
    <property type="project" value="TreeGrafter"/>
</dbReference>
<proteinExistence type="predicted"/>
<dbReference type="PANTHER" id="PTHR43434:SF24">
    <property type="entry name" value="HYDROLASE-RELATED"/>
    <property type="match status" value="1"/>
</dbReference>
<dbReference type="SFLD" id="SFLDS00003">
    <property type="entry name" value="Haloacid_Dehalogenase"/>
    <property type="match status" value="1"/>
</dbReference>
<dbReference type="InterPro" id="IPR023214">
    <property type="entry name" value="HAD_sf"/>
</dbReference>
<evidence type="ECO:0000313" key="1">
    <source>
        <dbReference type="EMBL" id="VAV96715.1"/>
    </source>
</evidence>
<dbReference type="InterPro" id="IPR036412">
    <property type="entry name" value="HAD-like_sf"/>
</dbReference>
<sequence>MKLIVFDCDGTLVDGQHLILDAMKSACRVCDTPYPGDEAIRQIVGLSLMEAIGICHPGENKATHLALKDAFVARFQELRKLDDVPEPLFDGVKEVIESLSEAGYLLGIATGKSRRGLEITLKNHGLRDYFLTLNTADDGPGKPHPSMLLNAMQDVGAMAENTFMIGDTTYDIHMAQAAKVRAVGVTWGYHEPEKLMQAGADHMIDHISHLRKILDETVL</sequence>
<gene>
    <name evidence="1" type="ORF">MNBD_ALPHA02-2211</name>
</gene>
<dbReference type="GO" id="GO:0008967">
    <property type="term" value="F:phosphoglycolate phosphatase activity"/>
    <property type="evidence" value="ECO:0007669"/>
    <property type="project" value="TreeGrafter"/>
</dbReference>
<dbReference type="SFLD" id="SFLDG01135">
    <property type="entry name" value="C1.5.6:_HAD__Beta-PGM__Phospha"/>
    <property type="match status" value="1"/>
</dbReference>
<dbReference type="InterPro" id="IPR050155">
    <property type="entry name" value="HAD-like_hydrolase_sf"/>
</dbReference>
<name>A0A3B0SPD9_9ZZZZ</name>
<dbReference type="EMBL" id="UOED01000109">
    <property type="protein sequence ID" value="VAV96715.1"/>
    <property type="molecule type" value="Genomic_DNA"/>
</dbReference>
<reference evidence="1" key="1">
    <citation type="submission" date="2018-06" db="EMBL/GenBank/DDBJ databases">
        <authorList>
            <person name="Zhirakovskaya E."/>
        </authorList>
    </citation>
    <scope>NUCLEOTIDE SEQUENCE</scope>
</reference>
<dbReference type="PANTHER" id="PTHR43434">
    <property type="entry name" value="PHOSPHOGLYCOLATE PHOSPHATASE"/>
    <property type="match status" value="1"/>
</dbReference>
<dbReference type="Gene3D" id="3.40.50.1000">
    <property type="entry name" value="HAD superfamily/HAD-like"/>
    <property type="match status" value="1"/>
</dbReference>
<dbReference type="Pfam" id="PF13419">
    <property type="entry name" value="HAD_2"/>
    <property type="match status" value="1"/>
</dbReference>